<evidence type="ECO:0000313" key="2">
    <source>
        <dbReference type="EMBL" id="GAA2909455.1"/>
    </source>
</evidence>
<feature type="compositionally biased region" description="Gly residues" evidence="1">
    <location>
        <begin position="45"/>
        <end position="58"/>
    </location>
</feature>
<protein>
    <submittedName>
        <fullName evidence="2">Uncharacterized protein</fullName>
    </submittedName>
</protein>
<accession>A0ABN3WC40</accession>
<organism evidence="2 3">
    <name type="scientific">Streptosporangium fragile</name>
    <dbReference type="NCBI Taxonomy" id="46186"/>
    <lineage>
        <taxon>Bacteria</taxon>
        <taxon>Bacillati</taxon>
        <taxon>Actinomycetota</taxon>
        <taxon>Actinomycetes</taxon>
        <taxon>Streptosporangiales</taxon>
        <taxon>Streptosporangiaceae</taxon>
        <taxon>Streptosporangium</taxon>
    </lineage>
</organism>
<feature type="region of interest" description="Disordered" evidence="1">
    <location>
        <begin position="45"/>
        <end position="64"/>
    </location>
</feature>
<dbReference type="EMBL" id="BAAAVI010000100">
    <property type="protein sequence ID" value="GAA2909455.1"/>
    <property type="molecule type" value="Genomic_DNA"/>
</dbReference>
<dbReference type="Proteomes" id="UP001500831">
    <property type="component" value="Unassembled WGS sequence"/>
</dbReference>
<keyword evidence="3" id="KW-1185">Reference proteome</keyword>
<comment type="caution">
    <text evidence="2">The sequence shown here is derived from an EMBL/GenBank/DDBJ whole genome shotgun (WGS) entry which is preliminary data.</text>
</comment>
<proteinExistence type="predicted"/>
<evidence type="ECO:0000256" key="1">
    <source>
        <dbReference type="SAM" id="MobiDB-lite"/>
    </source>
</evidence>
<reference evidence="2 3" key="1">
    <citation type="journal article" date="2019" name="Int. J. Syst. Evol. Microbiol.">
        <title>The Global Catalogue of Microorganisms (GCM) 10K type strain sequencing project: providing services to taxonomists for standard genome sequencing and annotation.</title>
        <authorList>
            <consortium name="The Broad Institute Genomics Platform"/>
            <consortium name="The Broad Institute Genome Sequencing Center for Infectious Disease"/>
            <person name="Wu L."/>
            <person name="Ma J."/>
        </authorList>
    </citation>
    <scope>NUCLEOTIDE SEQUENCE [LARGE SCALE GENOMIC DNA]</scope>
    <source>
        <strain evidence="2 3">JCM 6242</strain>
    </source>
</reference>
<sequence>MRVTVRKGSASMIMVTCRYHPSLVLVQAEKILSVLVVLLDLSAQAGGGEQDGDGGVTDGVGQEA</sequence>
<name>A0ABN3WC40_9ACTN</name>
<evidence type="ECO:0000313" key="3">
    <source>
        <dbReference type="Proteomes" id="UP001500831"/>
    </source>
</evidence>
<gene>
    <name evidence="2" type="ORF">GCM10010517_75860</name>
</gene>